<dbReference type="Gene3D" id="3.40.50.200">
    <property type="entry name" value="Peptidase S8/S53 domain"/>
    <property type="match status" value="1"/>
</dbReference>
<dbReference type="Gene3D" id="2.60.120.1290">
    <property type="match status" value="1"/>
</dbReference>
<sequence length="556" mass="61818">MEKILDNRYYDLIISNALVTSYNTGDNITMLNDLFSLLHIPKDRMEPCDLGVNAYHSFPELYTLESVISMENTGEESRQIAATRGLFGRGVIVGIIDTGIDYRHPAFMNNDRTSRILSIWDQTVDGTPPSGFTFGSEYTKDLINFALLSQYPNNIVPTNDPYRHGTAIASIIAGRSNEKEGFSGVVPQADLVVVKLKEAKENLKRLFCVPTGALCYQESDIILGIRYLLNVSNKLNRPLVICLTLGTNQGGHDGRGALSTYLDNLMLLPKISIITSAGNEGNSRRHYYEEVTEEPYSGSFQLNSGGIDNEYFIEIWPYIPSRLSIQLTAPTWESSQVIKPALGQCHKLSFQSIKTNVWINNILFESETGNQLILLRFRNMEPGIWYIRLDNKDAIPFSFHCWLPSGNLISNETYFVNSDPNTTITMQGDTANLLSVTAYNQNTGSILAQSSRGYTRLGGIKPDLAAPGYNIPCAIPDFQYGTATGTGVAAAYAAGIAVKIIEWAYIKGNYTSITGNQISRLMMRAAERDPDAVYPNNIWGYGKINPENIFDELEDF</sequence>
<dbReference type="PROSITE" id="PS00137">
    <property type="entry name" value="SUBTILASE_HIS"/>
    <property type="match status" value="1"/>
</dbReference>
<keyword evidence="2" id="KW-0645">Protease</keyword>
<dbReference type="Pfam" id="PF00082">
    <property type="entry name" value="Peptidase_S8"/>
    <property type="match status" value="2"/>
</dbReference>
<dbReference type="RefSeq" id="WP_104438276.1">
    <property type="nucleotide sequence ID" value="NZ_PTJA01000010.1"/>
</dbReference>
<evidence type="ECO:0000256" key="2">
    <source>
        <dbReference type="ARBA" id="ARBA00022670"/>
    </source>
</evidence>
<comment type="caution">
    <text evidence="5">Lacks conserved residue(s) required for the propagation of feature annotation.</text>
</comment>
<dbReference type="InterPro" id="IPR022398">
    <property type="entry name" value="Peptidase_S8_His-AS"/>
</dbReference>
<dbReference type="PROSITE" id="PS51892">
    <property type="entry name" value="SUBTILASE"/>
    <property type="match status" value="1"/>
</dbReference>
<keyword evidence="8" id="KW-1185">Reference proteome</keyword>
<feature type="domain" description="Peptidase S8/S53" evidence="6">
    <location>
        <begin position="417"/>
        <end position="542"/>
    </location>
</feature>
<gene>
    <name evidence="7" type="ORF">BXY41_110135</name>
</gene>
<dbReference type="Proteomes" id="UP000237749">
    <property type="component" value="Unassembled WGS sequence"/>
</dbReference>
<dbReference type="InterPro" id="IPR023827">
    <property type="entry name" value="Peptidase_S8_Asp-AS"/>
</dbReference>
<evidence type="ECO:0000259" key="6">
    <source>
        <dbReference type="Pfam" id="PF00082"/>
    </source>
</evidence>
<evidence type="ECO:0000256" key="3">
    <source>
        <dbReference type="ARBA" id="ARBA00022801"/>
    </source>
</evidence>
<dbReference type="PIRSF" id="PIRSF037894">
    <property type="entry name" value="Subtilisin_rel_CspABC"/>
    <property type="match status" value="1"/>
</dbReference>
<dbReference type="PANTHER" id="PTHR43806">
    <property type="entry name" value="PEPTIDASE S8"/>
    <property type="match status" value="1"/>
</dbReference>
<dbReference type="GO" id="GO:0004252">
    <property type="term" value="F:serine-type endopeptidase activity"/>
    <property type="evidence" value="ECO:0007669"/>
    <property type="project" value="InterPro"/>
</dbReference>
<evidence type="ECO:0000256" key="1">
    <source>
        <dbReference type="ARBA" id="ARBA00011073"/>
    </source>
</evidence>
<evidence type="ECO:0000256" key="4">
    <source>
        <dbReference type="ARBA" id="ARBA00022825"/>
    </source>
</evidence>
<dbReference type="InterPro" id="IPR034045">
    <property type="entry name" value="Pep_S8_CspA-like"/>
</dbReference>
<dbReference type="SUPFAM" id="SSF52743">
    <property type="entry name" value="Subtilisin-like"/>
    <property type="match status" value="1"/>
</dbReference>
<reference evidence="7 8" key="1">
    <citation type="submission" date="2018-02" db="EMBL/GenBank/DDBJ databases">
        <title>Genomic Encyclopedia of Archaeal and Bacterial Type Strains, Phase II (KMG-II): from individual species to whole genera.</title>
        <authorList>
            <person name="Goeker M."/>
        </authorList>
    </citation>
    <scope>NUCLEOTIDE SEQUENCE [LARGE SCALE GENOMIC DNA]</scope>
    <source>
        <strain evidence="7 8">DSM 3808</strain>
    </source>
</reference>
<keyword evidence="3" id="KW-0378">Hydrolase</keyword>
<evidence type="ECO:0000256" key="5">
    <source>
        <dbReference type="PROSITE-ProRule" id="PRU01240"/>
    </source>
</evidence>
<feature type="domain" description="Peptidase S8/S53" evidence="6">
    <location>
        <begin position="88"/>
        <end position="283"/>
    </location>
</feature>
<dbReference type="InterPro" id="IPR036852">
    <property type="entry name" value="Peptidase_S8/S53_dom_sf"/>
</dbReference>
<dbReference type="PRINTS" id="PR00723">
    <property type="entry name" value="SUBTILISIN"/>
</dbReference>
<dbReference type="PANTHER" id="PTHR43806:SF11">
    <property type="entry name" value="CEREVISIN-RELATED"/>
    <property type="match status" value="1"/>
</dbReference>
<dbReference type="GO" id="GO:0006508">
    <property type="term" value="P:proteolysis"/>
    <property type="evidence" value="ECO:0007669"/>
    <property type="project" value="UniProtKB-KW"/>
</dbReference>
<accession>A0A2S6HPF5</accession>
<proteinExistence type="inferred from homology"/>
<comment type="similarity">
    <text evidence="1 5">Belongs to the peptidase S8 family.</text>
</comment>
<dbReference type="AlphaFoldDB" id="A0A2S6HPF5"/>
<comment type="caution">
    <text evidence="7">The sequence shown here is derived from an EMBL/GenBank/DDBJ whole genome shotgun (WGS) entry which is preliminary data.</text>
</comment>
<dbReference type="InterPro" id="IPR015500">
    <property type="entry name" value="Peptidase_S8_subtilisin-rel"/>
</dbReference>
<dbReference type="EMBL" id="PTJA01000010">
    <property type="protein sequence ID" value="PPK79409.1"/>
    <property type="molecule type" value="Genomic_DNA"/>
</dbReference>
<dbReference type="CDD" id="cd07478">
    <property type="entry name" value="Peptidases_S8_CspA-like"/>
    <property type="match status" value="1"/>
</dbReference>
<evidence type="ECO:0000313" key="8">
    <source>
        <dbReference type="Proteomes" id="UP000237749"/>
    </source>
</evidence>
<dbReference type="InterPro" id="IPR050131">
    <property type="entry name" value="Peptidase_S8_subtilisin-like"/>
</dbReference>
<organism evidence="7 8">
    <name type="scientific">Lacrimispora xylanisolvens</name>
    <dbReference type="NCBI Taxonomy" id="384636"/>
    <lineage>
        <taxon>Bacteria</taxon>
        <taxon>Bacillati</taxon>
        <taxon>Bacillota</taxon>
        <taxon>Clostridia</taxon>
        <taxon>Lachnospirales</taxon>
        <taxon>Lachnospiraceae</taxon>
        <taxon>Lacrimispora</taxon>
    </lineage>
</organism>
<keyword evidence="4" id="KW-0720">Serine protease</keyword>
<dbReference type="PROSITE" id="PS00136">
    <property type="entry name" value="SUBTILASE_ASP"/>
    <property type="match status" value="1"/>
</dbReference>
<name>A0A2S6HPF5_9FIRM</name>
<evidence type="ECO:0000313" key="7">
    <source>
        <dbReference type="EMBL" id="PPK79409.1"/>
    </source>
</evidence>
<protein>
    <submittedName>
        <fullName evidence="7">Subtilase family protein</fullName>
    </submittedName>
</protein>
<dbReference type="OrthoDB" id="1489355at2"/>
<dbReference type="InterPro" id="IPR000209">
    <property type="entry name" value="Peptidase_S8/S53_dom"/>
</dbReference>
<dbReference type="InterPro" id="IPR017310">
    <property type="entry name" value="Pept_S8A_subtilisin_clostridia"/>
</dbReference>